<dbReference type="GO" id="GO:0009252">
    <property type="term" value="P:peptidoglycan biosynthetic process"/>
    <property type="evidence" value="ECO:0007669"/>
    <property type="project" value="UniProtKB-UniRule"/>
</dbReference>
<dbReference type="NCBIfam" id="TIGR01143">
    <property type="entry name" value="murF"/>
    <property type="match status" value="1"/>
</dbReference>
<dbReference type="Gene3D" id="3.40.1390.10">
    <property type="entry name" value="MurE/MurF, N-terminal domain"/>
    <property type="match status" value="1"/>
</dbReference>
<evidence type="ECO:0000256" key="2">
    <source>
        <dbReference type="ARBA" id="ARBA00022598"/>
    </source>
</evidence>
<dbReference type="SUPFAM" id="SSF53244">
    <property type="entry name" value="MurD-like peptide ligases, peptide-binding domain"/>
    <property type="match status" value="1"/>
</dbReference>
<evidence type="ECO:0000256" key="7">
    <source>
        <dbReference type="ARBA" id="ARBA00022984"/>
    </source>
</evidence>
<dbReference type="Gene3D" id="3.90.190.20">
    <property type="entry name" value="Mur ligase, C-terminal domain"/>
    <property type="match status" value="1"/>
</dbReference>
<evidence type="ECO:0000259" key="14">
    <source>
        <dbReference type="Pfam" id="PF08245"/>
    </source>
</evidence>
<dbReference type="SUPFAM" id="SSF63418">
    <property type="entry name" value="MurE/MurF N-terminal domain"/>
    <property type="match status" value="1"/>
</dbReference>
<evidence type="ECO:0000313" key="16">
    <source>
        <dbReference type="Proteomes" id="UP000275137"/>
    </source>
</evidence>
<evidence type="ECO:0000256" key="9">
    <source>
        <dbReference type="ARBA" id="ARBA00023316"/>
    </source>
</evidence>
<dbReference type="AlphaFoldDB" id="A0A3N0UU95"/>
<name>A0A3N0UU95_9PROT</name>
<reference evidence="15 16" key="1">
    <citation type="submission" date="2018-10" db="EMBL/GenBank/DDBJ databases">
        <authorList>
            <person name="Chen W.-M."/>
        </authorList>
    </citation>
    <scope>NUCLEOTIDE SEQUENCE [LARGE SCALE GENOMIC DNA]</scope>
    <source>
        <strain evidence="15 16">H-5</strain>
    </source>
</reference>
<dbReference type="GO" id="GO:0071555">
    <property type="term" value="P:cell wall organization"/>
    <property type="evidence" value="ECO:0007669"/>
    <property type="project" value="UniProtKB-KW"/>
</dbReference>
<comment type="similarity">
    <text evidence="10">Belongs to the MurCDEF family. MurF subfamily.</text>
</comment>
<dbReference type="InterPro" id="IPR004101">
    <property type="entry name" value="Mur_ligase_C"/>
</dbReference>
<dbReference type="GO" id="GO:0008360">
    <property type="term" value="P:regulation of cell shape"/>
    <property type="evidence" value="ECO:0007669"/>
    <property type="project" value="UniProtKB-KW"/>
</dbReference>
<comment type="pathway">
    <text evidence="10 11">Cell wall biogenesis; peptidoglycan biosynthesis.</text>
</comment>
<evidence type="ECO:0000256" key="8">
    <source>
        <dbReference type="ARBA" id="ARBA00023306"/>
    </source>
</evidence>
<dbReference type="UniPathway" id="UPA00219"/>
<keyword evidence="4 10" id="KW-0547">Nucleotide-binding</keyword>
<evidence type="ECO:0000256" key="11">
    <source>
        <dbReference type="RuleBase" id="RU004136"/>
    </source>
</evidence>
<dbReference type="HAMAP" id="MF_02019">
    <property type="entry name" value="MurF"/>
    <property type="match status" value="1"/>
</dbReference>
<evidence type="ECO:0000313" key="15">
    <source>
        <dbReference type="EMBL" id="ROH84117.1"/>
    </source>
</evidence>
<dbReference type="GO" id="GO:0051301">
    <property type="term" value="P:cell division"/>
    <property type="evidence" value="ECO:0007669"/>
    <property type="project" value="UniProtKB-KW"/>
</dbReference>
<dbReference type="InterPro" id="IPR035911">
    <property type="entry name" value="MurE/MurF_N"/>
</dbReference>
<dbReference type="Pfam" id="PF02875">
    <property type="entry name" value="Mur_ligase_C"/>
    <property type="match status" value="1"/>
</dbReference>
<dbReference type="Pfam" id="PF08245">
    <property type="entry name" value="Mur_ligase_M"/>
    <property type="match status" value="1"/>
</dbReference>
<evidence type="ECO:0000256" key="10">
    <source>
        <dbReference type="HAMAP-Rule" id="MF_02019"/>
    </source>
</evidence>
<evidence type="ECO:0000259" key="12">
    <source>
        <dbReference type="Pfam" id="PF01225"/>
    </source>
</evidence>
<sequence>MMSLSEAALATGGQLIGEDVAFLSVGTDSRAIQPQQLFVALRGEKFDGHRFVETALAQGAAAALVAAAVPGQTPLLLVDDTRLALGKLASHWRKQFTIPLVAITGSNGKTTVKEMLASILRAVCGDDEAVLATRGNLNNDIGMPLTLLGLRSTHRYAVIEMGMNHRGEIDYLSRLARPAVALVNNATPAHLGGLGSVQAIAEAKGEIFGGLSAEGVAIINLDDVYAPLWQQLAAAHAQLSFGLDGKADVSARYQLDADSSQIQISTPQGSLTVRLGVPGVHNVRNALAATAAALAVGVPLTAILAGLEAFAGVRGRLQHKPGLHGAQLIDDTYNANPASMKAAIDVLASRAGKRVLVLGDMGELGETAASLHTEIGRYARDAGIHQLHALGELSQHMVAGFGAGAQHHAQLDSLTAALQNELDEQTTVLIKGSRFMRMERVVEALTTQHNKAQQGEVH</sequence>
<comment type="function">
    <text evidence="10 11">Involved in cell wall formation. Catalyzes the final step in the synthesis of UDP-N-acetylmuramoyl-pentapeptide, the precursor of murein.</text>
</comment>
<dbReference type="InterPro" id="IPR000713">
    <property type="entry name" value="Mur_ligase_N"/>
</dbReference>
<dbReference type="Pfam" id="PF01225">
    <property type="entry name" value="Mur_ligase"/>
    <property type="match status" value="1"/>
</dbReference>
<evidence type="ECO:0000256" key="6">
    <source>
        <dbReference type="ARBA" id="ARBA00022960"/>
    </source>
</evidence>
<keyword evidence="1 10" id="KW-0963">Cytoplasm</keyword>
<comment type="subcellular location">
    <subcellularLocation>
        <location evidence="10 11">Cytoplasm</location>
    </subcellularLocation>
</comment>
<dbReference type="SUPFAM" id="SSF53623">
    <property type="entry name" value="MurD-like peptide ligases, catalytic domain"/>
    <property type="match status" value="1"/>
</dbReference>
<dbReference type="EMBL" id="RJVP01000008">
    <property type="protein sequence ID" value="ROH84117.1"/>
    <property type="molecule type" value="Genomic_DNA"/>
</dbReference>
<feature type="binding site" evidence="10">
    <location>
        <begin position="105"/>
        <end position="111"/>
    </location>
    <ligand>
        <name>ATP</name>
        <dbReference type="ChEBI" id="CHEBI:30616"/>
    </ligand>
</feature>
<feature type="domain" description="Mur ligase central" evidence="14">
    <location>
        <begin position="103"/>
        <end position="293"/>
    </location>
</feature>
<keyword evidence="6 10" id="KW-0133">Cell shape</keyword>
<keyword evidence="9 10" id="KW-0961">Cell wall biogenesis/degradation</keyword>
<comment type="caution">
    <text evidence="15">The sequence shown here is derived from an EMBL/GenBank/DDBJ whole genome shotgun (WGS) entry which is preliminary data.</text>
</comment>
<dbReference type="InterPro" id="IPR036615">
    <property type="entry name" value="Mur_ligase_C_dom_sf"/>
</dbReference>
<dbReference type="EC" id="6.3.2.10" evidence="10 11"/>
<dbReference type="GO" id="GO:0005524">
    <property type="term" value="F:ATP binding"/>
    <property type="evidence" value="ECO:0007669"/>
    <property type="project" value="UniProtKB-UniRule"/>
</dbReference>
<dbReference type="PANTHER" id="PTHR43024:SF1">
    <property type="entry name" value="UDP-N-ACETYLMURAMOYL-TRIPEPTIDE--D-ALANYL-D-ALANINE LIGASE"/>
    <property type="match status" value="1"/>
</dbReference>
<organism evidence="15 16">
    <name type="scientific">Pseudomethylobacillus aquaticus</name>
    <dbReference type="NCBI Taxonomy" id="2676064"/>
    <lineage>
        <taxon>Bacteria</taxon>
        <taxon>Pseudomonadati</taxon>
        <taxon>Pseudomonadota</taxon>
        <taxon>Betaproteobacteria</taxon>
        <taxon>Nitrosomonadales</taxon>
        <taxon>Methylophilaceae</taxon>
        <taxon>Pseudomethylobacillus</taxon>
    </lineage>
</organism>
<protein>
    <recommendedName>
        <fullName evidence="10 11">UDP-N-acetylmuramoyl-tripeptide--D-alanyl-D-alanine ligase</fullName>
        <ecNumber evidence="10 11">6.3.2.10</ecNumber>
    </recommendedName>
    <alternativeName>
        <fullName evidence="10">D-alanyl-D-alanine-adding enzyme</fullName>
    </alternativeName>
</protein>
<dbReference type="GO" id="GO:0008766">
    <property type="term" value="F:UDP-N-acetylmuramoylalanyl-D-glutamyl-2,6-diaminopimelate-D-alanyl-D-alanine ligase activity"/>
    <property type="evidence" value="ECO:0007669"/>
    <property type="project" value="RHEA"/>
</dbReference>
<gene>
    <name evidence="10" type="primary">murF</name>
    <name evidence="15" type="ORF">ED236_12040</name>
</gene>
<feature type="domain" description="Mur ligase C-terminal" evidence="13">
    <location>
        <begin position="315"/>
        <end position="434"/>
    </location>
</feature>
<keyword evidence="5 10" id="KW-0067">ATP-binding</keyword>
<evidence type="ECO:0000256" key="3">
    <source>
        <dbReference type="ARBA" id="ARBA00022618"/>
    </source>
</evidence>
<comment type="catalytic activity">
    <reaction evidence="10 11">
        <text>D-alanyl-D-alanine + UDP-N-acetyl-alpha-D-muramoyl-L-alanyl-gamma-D-glutamyl-meso-2,6-diaminopimelate + ATP = UDP-N-acetyl-alpha-D-muramoyl-L-alanyl-gamma-D-glutamyl-meso-2,6-diaminopimeloyl-D-alanyl-D-alanine + ADP + phosphate + H(+)</text>
        <dbReference type="Rhea" id="RHEA:28374"/>
        <dbReference type="ChEBI" id="CHEBI:15378"/>
        <dbReference type="ChEBI" id="CHEBI:30616"/>
        <dbReference type="ChEBI" id="CHEBI:43474"/>
        <dbReference type="ChEBI" id="CHEBI:57822"/>
        <dbReference type="ChEBI" id="CHEBI:61386"/>
        <dbReference type="ChEBI" id="CHEBI:83905"/>
        <dbReference type="ChEBI" id="CHEBI:456216"/>
        <dbReference type="EC" id="6.3.2.10"/>
    </reaction>
</comment>
<evidence type="ECO:0000256" key="1">
    <source>
        <dbReference type="ARBA" id="ARBA00022490"/>
    </source>
</evidence>
<dbReference type="Proteomes" id="UP000275137">
    <property type="component" value="Unassembled WGS sequence"/>
</dbReference>
<keyword evidence="8 10" id="KW-0131">Cell cycle</keyword>
<accession>A0A3N0UU95</accession>
<dbReference type="InterPro" id="IPR051046">
    <property type="entry name" value="MurCDEF_CellWall_CoF430Synth"/>
</dbReference>
<dbReference type="GO" id="GO:0005737">
    <property type="term" value="C:cytoplasm"/>
    <property type="evidence" value="ECO:0007669"/>
    <property type="project" value="UniProtKB-SubCell"/>
</dbReference>
<dbReference type="PANTHER" id="PTHR43024">
    <property type="entry name" value="UDP-N-ACETYLMURAMOYL-TRIPEPTIDE--D-ALANYL-D-ALANINE LIGASE"/>
    <property type="match status" value="1"/>
</dbReference>
<feature type="domain" description="Mur ligase N-terminal catalytic" evidence="12">
    <location>
        <begin position="25"/>
        <end position="91"/>
    </location>
</feature>
<dbReference type="Gene3D" id="3.40.1190.10">
    <property type="entry name" value="Mur-like, catalytic domain"/>
    <property type="match status" value="1"/>
</dbReference>
<dbReference type="InterPro" id="IPR005863">
    <property type="entry name" value="UDP-N-AcMur_synth"/>
</dbReference>
<keyword evidence="2 10" id="KW-0436">Ligase</keyword>
<keyword evidence="16" id="KW-1185">Reference proteome</keyword>
<proteinExistence type="inferred from homology"/>
<dbReference type="InterPro" id="IPR013221">
    <property type="entry name" value="Mur_ligase_cen"/>
</dbReference>
<evidence type="ECO:0000256" key="4">
    <source>
        <dbReference type="ARBA" id="ARBA00022741"/>
    </source>
</evidence>
<dbReference type="InterPro" id="IPR036565">
    <property type="entry name" value="Mur-like_cat_sf"/>
</dbReference>
<evidence type="ECO:0000256" key="5">
    <source>
        <dbReference type="ARBA" id="ARBA00022840"/>
    </source>
</evidence>
<keyword evidence="7 10" id="KW-0573">Peptidoglycan synthesis</keyword>
<dbReference type="GO" id="GO:0047480">
    <property type="term" value="F:UDP-N-acetylmuramoyl-tripeptide-D-alanyl-D-alanine ligase activity"/>
    <property type="evidence" value="ECO:0007669"/>
    <property type="project" value="UniProtKB-UniRule"/>
</dbReference>
<evidence type="ECO:0000259" key="13">
    <source>
        <dbReference type="Pfam" id="PF02875"/>
    </source>
</evidence>
<keyword evidence="3 10" id="KW-0132">Cell division</keyword>